<dbReference type="GO" id="GO:0003677">
    <property type="term" value="F:DNA binding"/>
    <property type="evidence" value="ECO:0007669"/>
    <property type="project" value="UniProtKB-UniRule"/>
</dbReference>
<gene>
    <name evidence="4" type="ORF">EGYM00392_LOCUS45649</name>
</gene>
<evidence type="ECO:0000313" key="4">
    <source>
        <dbReference type="EMBL" id="CAD9034498.1"/>
    </source>
</evidence>
<dbReference type="SUPFAM" id="SSF47095">
    <property type="entry name" value="HMG-box"/>
    <property type="match status" value="1"/>
</dbReference>
<feature type="compositionally biased region" description="Pro residues" evidence="2">
    <location>
        <begin position="54"/>
        <end position="68"/>
    </location>
</feature>
<evidence type="ECO:0000259" key="3">
    <source>
        <dbReference type="PROSITE" id="PS50118"/>
    </source>
</evidence>
<organism evidence="4">
    <name type="scientific">Eutreptiella gymnastica</name>
    <dbReference type="NCBI Taxonomy" id="73025"/>
    <lineage>
        <taxon>Eukaryota</taxon>
        <taxon>Discoba</taxon>
        <taxon>Euglenozoa</taxon>
        <taxon>Euglenida</taxon>
        <taxon>Spirocuta</taxon>
        <taxon>Euglenophyceae</taxon>
        <taxon>Eutreptiales</taxon>
        <taxon>Eutreptiaceae</taxon>
        <taxon>Eutreptiella</taxon>
    </lineage>
</organism>
<feature type="compositionally biased region" description="Polar residues" evidence="2">
    <location>
        <begin position="113"/>
        <end position="129"/>
    </location>
</feature>
<name>A0A7S1J758_9EUGL</name>
<feature type="region of interest" description="Disordered" evidence="2">
    <location>
        <begin position="41"/>
        <end position="158"/>
    </location>
</feature>
<evidence type="ECO:0000256" key="1">
    <source>
        <dbReference type="PROSITE-ProRule" id="PRU00267"/>
    </source>
</evidence>
<sequence>MGAPQPTKGYLAFIEDHQASLKRTNPNMGFVDISHRLQEMWNAMSQEEQETYGQPPPAKPAPARPDMPTPAQEMGGAAASSDVTPADEDAGQDGSSEPPNSPLAETSAADGISTETSQPLATVPETSQAVAKGDSTPTSKRDTADGTEVSAVEGGNTDLGVLVAEVAADAESPAAGQGAEAEGQG</sequence>
<dbReference type="AlphaFoldDB" id="A0A7S1J758"/>
<dbReference type="InterPro" id="IPR036910">
    <property type="entry name" value="HMG_box_dom_sf"/>
</dbReference>
<proteinExistence type="predicted"/>
<dbReference type="InterPro" id="IPR009071">
    <property type="entry name" value="HMG_box_dom"/>
</dbReference>
<feature type="domain" description="HMG box" evidence="3">
    <location>
        <begin position="3"/>
        <end position="52"/>
    </location>
</feature>
<accession>A0A7S1J758</accession>
<dbReference type="Pfam" id="PF00505">
    <property type="entry name" value="HMG_box"/>
    <property type="match status" value="1"/>
</dbReference>
<dbReference type="Gene3D" id="1.10.30.10">
    <property type="entry name" value="High mobility group box domain"/>
    <property type="match status" value="1"/>
</dbReference>
<dbReference type="PROSITE" id="PS50118">
    <property type="entry name" value="HMG_BOX_2"/>
    <property type="match status" value="1"/>
</dbReference>
<feature type="DNA-binding region" description="HMG box" evidence="1">
    <location>
        <begin position="3"/>
        <end position="52"/>
    </location>
</feature>
<keyword evidence="1" id="KW-0539">Nucleus</keyword>
<evidence type="ECO:0000256" key="2">
    <source>
        <dbReference type="SAM" id="MobiDB-lite"/>
    </source>
</evidence>
<keyword evidence="1" id="KW-0238">DNA-binding</keyword>
<dbReference type="EMBL" id="HBGA01123640">
    <property type="protein sequence ID" value="CAD9034498.1"/>
    <property type="molecule type" value="Transcribed_RNA"/>
</dbReference>
<reference evidence="4" key="1">
    <citation type="submission" date="2021-01" db="EMBL/GenBank/DDBJ databases">
        <authorList>
            <person name="Corre E."/>
            <person name="Pelletier E."/>
            <person name="Niang G."/>
            <person name="Scheremetjew M."/>
            <person name="Finn R."/>
            <person name="Kale V."/>
            <person name="Holt S."/>
            <person name="Cochrane G."/>
            <person name="Meng A."/>
            <person name="Brown T."/>
            <person name="Cohen L."/>
        </authorList>
    </citation>
    <scope>NUCLEOTIDE SEQUENCE</scope>
    <source>
        <strain evidence="4">NIES-381</strain>
    </source>
</reference>
<dbReference type="GO" id="GO:0005634">
    <property type="term" value="C:nucleus"/>
    <property type="evidence" value="ECO:0007669"/>
    <property type="project" value="UniProtKB-UniRule"/>
</dbReference>
<protein>
    <recommendedName>
        <fullName evidence="3">HMG box domain-containing protein</fullName>
    </recommendedName>
</protein>